<dbReference type="OrthoDB" id="9809851at2"/>
<dbReference type="PROSITE" id="PS50893">
    <property type="entry name" value="ABC_TRANSPORTER_2"/>
    <property type="match status" value="1"/>
</dbReference>
<dbReference type="GO" id="GO:0003677">
    <property type="term" value="F:DNA binding"/>
    <property type="evidence" value="ECO:0007669"/>
    <property type="project" value="UniProtKB-KW"/>
</dbReference>
<evidence type="ECO:0000256" key="6">
    <source>
        <dbReference type="ARBA" id="ARBA00022763"/>
    </source>
</evidence>
<dbReference type="InterPro" id="IPR004602">
    <property type="entry name" value="UvrA"/>
</dbReference>
<keyword evidence="19" id="KW-1185">Reference proteome</keyword>
<feature type="domain" description="ABC transporter" evidence="17">
    <location>
        <begin position="612"/>
        <end position="944"/>
    </location>
</feature>
<evidence type="ECO:0000256" key="14">
    <source>
        <dbReference type="ARBA" id="ARBA00038000"/>
    </source>
</evidence>
<keyword evidence="5" id="KW-0547">Nucleotide-binding</keyword>
<keyword evidence="13" id="KW-0234">DNA repair</keyword>
<dbReference type="InterPro" id="IPR017871">
    <property type="entry name" value="ABC_transporter-like_CS"/>
</dbReference>
<keyword evidence="12" id="KW-0238">DNA-binding</keyword>
<dbReference type="InterPro" id="IPR003439">
    <property type="entry name" value="ABC_transporter-like_ATP-bd"/>
</dbReference>
<protein>
    <recommendedName>
        <fullName evidence="15">UvrABC system protein A</fullName>
    </recommendedName>
    <alternativeName>
        <fullName evidence="16">Excinuclease ABC subunit A</fullName>
    </alternativeName>
</protein>
<keyword evidence="4" id="KW-0677">Repeat</keyword>
<dbReference type="PANTHER" id="PTHR43152:SF3">
    <property type="entry name" value="UVRABC SYSTEM PROTEIN A"/>
    <property type="match status" value="1"/>
</dbReference>
<evidence type="ECO:0000256" key="3">
    <source>
        <dbReference type="ARBA" id="ARBA00022723"/>
    </source>
</evidence>
<keyword evidence="6" id="KW-0227">DNA damage</keyword>
<evidence type="ECO:0000259" key="17">
    <source>
        <dbReference type="PROSITE" id="PS50893"/>
    </source>
</evidence>
<dbReference type="NCBIfam" id="TIGR00630">
    <property type="entry name" value="uvra"/>
    <property type="match status" value="1"/>
</dbReference>
<dbReference type="EMBL" id="QKUF01000022">
    <property type="protein sequence ID" value="PZW24218.1"/>
    <property type="molecule type" value="Genomic_DNA"/>
</dbReference>
<evidence type="ECO:0000313" key="19">
    <source>
        <dbReference type="Proteomes" id="UP000248806"/>
    </source>
</evidence>
<keyword evidence="8" id="KW-0863">Zinc-finger</keyword>
<dbReference type="GO" id="GO:0008270">
    <property type="term" value="F:zinc ion binding"/>
    <property type="evidence" value="ECO:0007669"/>
    <property type="project" value="UniProtKB-KW"/>
</dbReference>
<dbReference type="InterPro" id="IPR041552">
    <property type="entry name" value="UvrA_DNA-bd"/>
</dbReference>
<keyword evidence="10" id="KW-0067">ATP-binding</keyword>
<keyword evidence="2" id="KW-0963">Cytoplasm</keyword>
<evidence type="ECO:0000256" key="10">
    <source>
        <dbReference type="ARBA" id="ARBA00022840"/>
    </source>
</evidence>
<dbReference type="Gene3D" id="3.30.1490.20">
    <property type="entry name" value="ATP-grasp fold, A domain"/>
    <property type="match status" value="1"/>
</dbReference>
<dbReference type="Gene3D" id="1.20.1580.10">
    <property type="entry name" value="ABC transporter ATPase like domain"/>
    <property type="match status" value="2"/>
</dbReference>
<accession>A0A326U137</accession>
<evidence type="ECO:0000256" key="12">
    <source>
        <dbReference type="ARBA" id="ARBA00023125"/>
    </source>
</evidence>
<dbReference type="Pfam" id="PF17755">
    <property type="entry name" value="UvrA_DNA-bind"/>
    <property type="match status" value="1"/>
</dbReference>
<evidence type="ECO:0000256" key="2">
    <source>
        <dbReference type="ARBA" id="ARBA00022490"/>
    </source>
</evidence>
<comment type="caution">
    <text evidence="18">The sequence shown here is derived from an EMBL/GenBank/DDBJ whole genome shotgun (WGS) entry which is preliminary data.</text>
</comment>
<evidence type="ECO:0000256" key="15">
    <source>
        <dbReference type="ARBA" id="ARBA00039316"/>
    </source>
</evidence>
<dbReference type="InterPro" id="IPR013815">
    <property type="entry name" value="ATP_grasp_subdomain_1"/>
</dbReference>
<dbReference type="PROSITE" id="PS00211">
    <property type="entry name" value="ABC_TRANSPORTER_1"/>
    <property type="match status" value="1"/>
</dbReference>
<evidence type="ECO:0000256" key="16">
    <source>
        <dbReference type="ARBA" id="ARBA00042156"/>
    </source>
</evidence>
<evidence type="ECO:0000256" key="11">
    <source>
        <dbReference type="ARBA" id="ARBA00022881"/>
    </source>
</evidence>
<dbReference type="PANTHER" id="PTHR43152">
    <property type="entry name" value="UVRABC SYSTEM PROTEIN A"/>
    <property type="match status" value="1"/>
</dbReference>
<dbReference type="CDD" id="cd03271">
    <property type="entry name" value="ABC_UvrA_II"/>
    <property type="match status" value="1"/>
</dbReference>
<dbReference type="Gene3D" id="1.10.8.280">
    <property type="entry name" value="ABC transporter ATPase domain-like"/>
    <property type="match status" value="1"/>
</dbReference>
<keyword evidence="11" id="KW-0267">Excision nuclease</keyword>
<dbReference type="SUPFAM" id="SSF52540">
    <property type="entry name" value="P-loop containing nucleoside triphosphate hydrolases"/>
    <property type="match status" value="2"/>
</dbReference>
<reference evidence="18 19" key="1">
    <citation type="submission" date="2018-06" db="EMBL/GenBank/DDBJ databases">
        <title>Genomic Encyclopedia of Archaeal and Bacterial Type Strains, Phase II (KMG-II): from individual species to whole genera.</title>
        <authorList>
            <person name="Goeker M."/>
        </authorList>
    </citation>
    <scope>NUCLEOTIDE SEQUENCE [LARGE SCALE GENOMIC DNA]</scope>
    <source>
        <strain evidence="18 19">ATCC BAA-1881</strain>
    </source>
</reference>
<evidence type="ECO:0000256" key="8">
    <source>
        <dbReference type="ARBA" id="ARBA00022771"/>
    </source>
</evidence>
<keyword evidence="3" id="KW-0479">Metal-binding</keyword>
<gene>
    <name evidence="18" type="ORF">EI42_04665</name>
</gene>
<dbReference type="GO" id="GO:0009380">
    <property type="term" value="C:excinuclease repair complex"/>
    <property type="evidence" value="ECO:0007669"/>
    <property type="project" value="InterPro"/>
</dbReference>
<sequence>MTQSLSENLLSLLLEQETPRRTVKPVVQQKATLEADKIVVRGARQHNLRNIDVSIPRYKLVVMTGVSGSGKSSLAFDTIYAEGERRYMDNLSPFIRSFLDQVEKPHVDYIGGLSPTIAIEQKTVSKNPRSTVGTITEVINYLRLLYSRIGIAHCLNCGTAIHRYSPADIVSRISRLPAGTSIQLYTPDLLHPGQLIPKTYITRIELPANQDQHWKEELFTLVKRALKAGNGSLLLATEQEEKLIFSEQRICPRCGTPFPELASYQFNPNKPGGMCSDCNGMGTRLFVDPQLLIDPTLSILDGAIKWFGSLRKRSHTFWPLGNLDDIAAYYQIDLETPWQELPQHFRDALLYGSEDKIPMQIEHDGSNGHWSFEKEAKLPGLVQQLYRLYHNTTSETSRKRYATFMSQQICQTCQGTCLTAEARAVTLGGKNIHEISNMAIEHVYAWLTELEETLDNEAWGIAAEALHEAQRRLRFMLKVGLNYLTLNRAAPTLSGGEGQRIRLASQLGDGLVGVLYVLDEPSIGLHARDLHTLLETLIDLRDMGNTVLVVEHDELTMRSADWIIDIGPGAGVRGGELVYAGPPAQITEAPRSITGQYLSGKCKVESPRGKQRRSPQRGWLSIKGATLHNLKGVDVSFPLGLLTCITGVSGSGKSSLINGTLYPALMQAIHHTTPEQCGPYRSLEGVEQLNKVINITQDPIGRTPRSNPATYVGIFDTIRQLFAKTEAARAKGYTAEHFSFNVEGGRCEHCKGHGQIFIEMHFLPNVWVTCKDCNGSRYTEDILAIRYKGKNIADVLNMNIGEALAFFNDTPKLARMLQTLCDVGLDYITLGQSATTFSGGEAQRIKLAKELSRMATGKTLYILDEPTTGLHFADTQHLLNVLHRLVDAGNTVLVIEHELDVLKTADWIIDMGPDGGEQGGYLVAEGTPEQIADNPKSITGRYLRAIL</sequence>
<comment type="similarity">
    <text evidence="14">Belongs to the ABC transporter superfamily. UvrA family.</text>
</comment>
<proteinExistence type="inferred from homology"/>
<keyword evidence="9" id="KW-0862">Zinc</keyword>
<keyword evidence="7" id="KW-0228">DNA excision</keyword>
<dbReference type="GO" id="GO:0005737">
    <property type="term" value="C:cytoplasm"/>
    <property type="evidence" value="ECO:0007669"/>
    <property type="project" value="UniProtKB-SubCell"/>
</dbReference>
<dbReference type="AlphaFoldDB" id="A0A326U137"/>
<dbReference type="Gene3D" id="3.40.50.300">
    <property type="entry name" value="P-loop containing nucleotide triphosphate hydrolases"/>
    <property type="match status" value="2"/>
</dbReference>
<evidence type="ECO:0000256" key="7">
    <source>
        <dbReference type="ARBA" id="ARBA00022769"/>
    </source>
</evidence>
<evidence type="ECO:0000256" key="4">
    <source>
        <dbReference type="ARBA" id="ARBA00022737"/>
    </source>
</evidence>
<dbReference type="Proteomes" id="UP000248806">
    <property type="component" value="Unassembled WGS sequence"/>
</dbReference>
<comment type="subcellular location">
    <subcellularLocation>
        <location evidence="1">Cytoplasm</location>
    </subcellularLocation>
</comment>
<evidence type="ECO:0000313" key="18">
    <source>
        <dbReference type="EMBL" id="PZW24218.1"/>
    </source>
</evidence>
<dbReference type="GO" id="GO:0016887">
    <property type="term" value="F:ATP hydrolysis activity"/>
    <property type="evidence" value="ECO:0007669"/>
    <property type="project" value="InterPro"/>
</dbReference>
<evidence type="ECO:0000256" key="5">
    <source>
        <dbReference type="ARBA" id="ARBA00022741"/>
    </source>
</evidence>
<dbReference type="InterPro" id="IPR027417">
    <property type="entry name" value="P-loop_NTPase"/>
</dbReference>
<evidence type="ECO:0000256" key="9">
    <source>
        <dbReference type="ARBA" id="ARBA00022833"/>
    </source>
</evidence>
<dbReference type="GO" id="GO:0005524">
    <property type="term" value="F:ATP binding"/>
    <property type="evidence" value="ECO:0007669"/>
    <property type="project" value="UniProtKB-KW"/>
</dbReference>
<name>A0A326U137_THEHA</name>
<dbReference type="GO" id="GO:0006289">
    <property type="term" value="P:nucleotide-excision repair"/>
    <property type="evidence" value="ECO:0007669"/>
    <property type="project" value="InterPro"/>
</dbReference>
<dbReference type="GO" id="GO:0004518">
    <property type="term" value="F:nuclease activity"/>
    <property type="evidence" value="ECO:0007669"/>
    <property type="project" value="UniProtKB-KW"/>
</dbReference>
<organism evidence="18 19">
    <name type="scientific">Thermosporothrix hazakensis</name>
    <dbReference type="NCBI Taxonomy" id="644383"/>
    <lineage>
        <taxon>Bacteria</taxon>
        <taxon>Bacillati</taxon>
        <taxon>Chloroflexota</taxon>
        <taxon>Ktedonobacteria</taxon>
        <taxon>Ktedonobacterales</taxon>
        <taxon>Thermosporotrichaceae</taxon>
        <taxon>Thermosporothrix</taxon>
    </lineage>
</organism>
<evidence type="ECO:0000256" key="1">
    <source>
        <dbReference type="ARBA" id="ARBA00004496"/>
    </source>
</evidence>
<evidence type="ECO:0000256" key="13">
    <source>
        <dbReference type="ARBA" id="ARBA00023204"/>
    </source>
</evidence>